<evidence type="ECO:0000313" key="1">
    <source>
        <dbReference type="EMBL" id="KKB61046.1"/>
    </source>
</evidence>
<sequence>MARKIQGVILQAVSLTGQNRVAEEIQRSPATISRWLSQEDEMPRCCEIIAALNLKVVPKSAVCVSQRTFEAYKILAAEHMRAVSREEQLSWDE</sequence>
<gene>
    <name evidence="1" type="ORF">WM40_25535</name>
</gene>
<dbReference type="SUPFAM" id="SSF47413">
    <property type="entry name" value="lambda repressor-like DNA-binding domains"/>
    <property type="match status" value="1"/>
</dbReference>
<comment type="caution">
    <text evidence="1">The sequence shown here is derived from an EMBL/GenBank/DDBJ whole genome shotgun (WGS) entry which is preliminary data.</text>
</comment>
<dbReference type="Proteomes" id="UP000033618">
    <property type="component" value="Unassembled WGS sequence"/>
</dbReference>
<accession>A0A0F5JT88</accession>
<evidence type="ECO:0008006" key="3">
    <source>
        <dbReference type="Google" id="ProtNLM"/>
    </source>
</evidence>
<dbReference type="Gene3D" id="1.10.260.40">
    <property type="entry name" value="lambda repressor-like DNA-binding domains"/>
    <property type="match status" value="1"/>
</dbReference>
<organism evidence="1 2">
    <name type="scientific">Robbsia andropogonis</name>
    <dbReference type="NCBI Taxonomy" id="28092"/>
    <lineage>
        <taxon>Bacteria</taxon>
        <taxon>Pseudomonadati</taxon>
        <taxon>Pseudomonadota</taxon>
        <taxon>Betaproteobacteria</taxon>
        <taxon>Burkholderiales</taxon>
        <taxon>Burkholderiaceae</taxon>
        <taxon>Robbsia</taxon>
    </lineage>
</organism>
<keyword evidence="2" id="KW-1185">Reference proteome</keyword>
<name>A0A0F5JT88_9BURK</name>
<dbReference type="InterPro" id="IPR010982">
    <property type="entry name" value="Lambda_DNA-bd_dom_sf"/>
</dbReference>
<dbReference type="PATRIC" id="fig|28092.6.peg.6019"/>
<dbReference type="AlphaFoldDB" id="A0A0F5JT88"/>
<dbReference type="GO" id="GO:0003677">
    <property type="term" value="F:DNA binding"/>
    <property type="evidence" value="ECO:0007669"/>
    <property type="project" value="InterPro"/>
</dbReference>
<reference evidence="1 2" key="1">
    <citation type="submission" date="2015-03" db="EMBL/GenBank/DDBJ databases">
        <title>Draft Genome Sequence of Burkholderia andropogonis type strain ICMP2807, isolated from Sorghum bicolor.</title>
        <authorList>
            <person name="Lopes-Santos L."/>
            <person name="Castro D.B."/>
            <person name="Ottoboni L.M."/>
            <person name="Park D."/>
            <person name="Weirc B.S."/>
            <person name="Destefano S.A."/>
        </authorList>
    </citation>
    <scope>NUCLEOTIDE SEQUENCE [LARGE SCALE GENOMIC DNA]</scope>
    <source>
        <strain evidence="1 2">ICMP2807</strain>
    </source>
</reference>
<evidence type="ECO:0000313" key="2">
    <source>
        <dbReference type="Proteomes" id="UP000033618"/>
    </source>
</evidence>
<protein>
    <recommendedName>
        <fullName evidence="3">Transcriptional regulator</fullName>
    </recommendedName>
</protein>
<proteinExistence type="predicted"/>
<dbReference type="STRING" id="28092.WM40_25535"/>
<dbReference type="EMBL" id="LAQU01000082">
    <property type="protein sequence ID" value="KKB61046.1"/>
    <property type="molecule type" value="Genomic_DNA"/>
</dbReference>